<dbReference type="OrthoDB" id="2412054at2759"/>
<proteinExistence type="predicted"/>
<evidence type="ECO:0000313" key="2">
    <source>
        <dbReference type="EMBL" id="KAF9573706.1"/>
    </source>
</evidence>
<dbReference type="AlphaFoldDB" id="A0A9P6K9L8"/>
<accession>A0A9P6K9L8</accession>
<sequence>MSSPTSESGSNAITNPENFVSIKNADEGQRSCTYFSCVLNLDGRARKDLTKRERDHLLRIHTNKSVKTTCPQTGATAIIDRNESADMKYVCICGSAILSRDAMREHYKKGCTKIASMVTLDTFRIINPKLTRPDPDDDEAKEIINCDGEDESLP</sequence>
<protein>
    <submittedName>
        <fullName evidence="2">Uncharacterized protein</fullName>
    </submittedName>
</protein>
<feature type="non-terminal residue" evidence="2">
    <location>
        <position position="154"/>
    </location>
</feature>
<evidence type="ECO:0000256" key="1">
    <source>
        <dbReference type="SAM" id="MobiDB-lite"/>
    </source>
</evidence>
<keyword evidence="3" id="KW-1185">Reference proteome</keyword>
<evidence type="ECO:0000313" key="3">
    <source>
        <dbReference type="Proteomes" id="UP000780801"/>
    </source>
</evidence>
<gene>
    <name evidence="2" type="ORF">BGW38_008392</name>
</gene>
<reference evidence="2" key="1">
    <citation type="journal article" date="2020" name="Fungal Divers.">
        <title>Resolving the Mortierellaceae phylogeny through synthesis of multi-gene phylogenetics and phylogenomics.</title>
        <authorList>
            <person name="Vandepol N."/>
            <person name="Liber J."/>
            <person name="Desiro A."/>
            <person name="Na H."/>
            <person name="Kennedy M."/>
            <person name="Barry K."/>
            <person name="Grigoriev I.V."/>
            <person name="Miller A.N."/>
            <person name="O'Donnell K."/>
            <person name="Stajich J.E."/>
            <person name="Bonito G."/>
        </authorList>
    </citation>
    <scope>NUCLEOTIDE SEQUENCE</scope>
    <source>
        <strain evidence="2">KOD1015</strain>
    </source>
</reference>
<dbReference type="Proteomes" id="UP000780801">
    <property type="component" value="Unassembled WGS sequence"/>
</dbReference>
<dbReference type="EMBL" id="JAABOA010005774">
    <property type="protein sequence ID" value="KAF9573706.1"/>
    <property type="molecule type" value="Genomic_DNA"/>
</dbReference>
<name>A0A9P6K9L8_9FUNG</name>
<feature type="region of interest" description="Disordered" evidence="1">
    <location>
        <begin position="129"/>
        <end position="154"/>
    </location>
</feature>
<comment type="caution">
    <text evidence="2">The sequence shown here is derived from an EMBL/GenBank/DDBJ whole genome shotgun (WGS) entry which is preliminary data.</text>
</comment>
<organism evidence="2 3">
    <name type="scientific">Lunasporangiospora selenospora</name>
    <dbReference type="NCBI Taxonomy" id="979761"/>
    <lineage>
        <taxon>Eukaryota</taxon>
        <taxon>Fungi</taxon>
        <taxon>Fungi incertae sedis</taxon>
        <taxon>Mucoromycota</taxon>
        <taxon>Mortierellomycotina</taxon>
        <taxon>Mortierellomycetes</taxon>
        <taxon>Mortierellales</taxon>
        <taxon>Mortierellaceae</taxon>
        <taxon>Lunasporangiospora</taxon>
    </lineage>
</organism>